<keyword evidence="6 8" id="KW-1133">Transmembrane helix</keyword>
<keyword evidence="7 8" id="KW-0472">Membrane</keyword>
<protein>
    <submittedName>
        <fullName evidence="10">BMA-NCX-5, isoform b</fullName>
    </submittedName>
</protein>
<feature type="transmembrane region" description="Helical" evidence="8">
    <location>
        <begin position="149"/>
        <end position="168"/>
    </location>
</feature>
<dbReference type="NCBIfam" id="TIGR00367">
    <property type="entry name" value="calcium/sodium antiporter"/>
    <property type="match status" value="1"/>
</dbReference>
<dbReference type="GO" id="GO:0005262">
    <property type="term" value="F:calcium channel activity"/>
    <property type="evidence" value="ECO:0007669"/>
    <property type="project" value="TreeGrafter"/>
</dbReference>
<evidence type="ECO:0000256" key="8">
    <source>
        <dbReference type="SAM" id="Phobius"/>
    </source>
</evidence>
<evidence type="ECO:0000256" key="3">
    <source>
        <dbReference type="ARBA" id="ARBA00022449"/>
    </source>
</evidence>
<keyword evidence="4" id="KW-0813">Transport</keyword>
<sequence length="387" mass="43574">MFKFRRLLNVETTDRCFRSPISSSGSNSSFFPKDYFTLEQRRRGALFLHFFGLIYMFIAISVVSDEFFVPSLNVITGKLSIRNDVAGATFMAAGGSAPEFFASLFGVFITQNNVGIGTIVGSATFNILCVLAFCTFFSLETLKITWWPMLRDIFFYMLALFLLVLFFLDEEIQWHEAISLFIIYIIYGIAMSYNEQLEKNFKIILYEITQLPGSITKLMNEMDCEIARRNPTGSKKVVVHEKCAVLKEKVSESEVPINISWPSSTKAQLSYLFLAPIMLPLYYTLPDSKNSSSKKYFVITFMGSILWIGFFSYLMIWWAKVIGETVGMPDEIMGLTVLAAGTSVPDLISSVIVARKGLGDMAVSSSIGSNLFDICVGYFDIIFSLQI</sequence>
<keyword evidence="4" id="KW-0106">Calcium</keyword>
<dbReference type="GO" id="GO:0005886">
    <property type="term" value="C:plasma membrane"/>
    <property type="evidence" value="ECO:0007669"/>
    <property type="project" value="TreeGrafter"/>
</dbReference>
<organism evidence="10">
    <name type="scientific">Brugia malayi</name>
    <name type="common">Filarial nematode worm</name>
    <dbReference type="NCBI Taxonomy" id="6279"/>
    <lineage>
        <taxon>Eukaryota</taxon>
        <taxon>Metazoa</taxon>
        <taxon>Ecdysozoa</taxon>
        <taxon>Nematoda</taxon>
        <taxon>Chromadorea</taxon>
        <taxon>Rhabditida</taxon>
        <taxon>Spirurina</taxon>
        <taxon>Spiruromorpha</taxon>
        <taxon>Filarioidea</taxon>
        <taxon>Onchocercidae</taxon>
        <taxon>Brugia</taxon>
    </lineage>
</organism>
<feature type="domain" description="Sodium/calcium exchanger membrane region" evidence="9">
    <location>
        <begin position="298"/>
        <end position="377"/>
    </location>
</feature>
<evidence type="ECO:0000256" key="1">
    <source>
        <dbReference type="ARBA" id="ARBA00004141"/>
    </source>
</evidence>
<dbReference type="Pfam" id="PF01699">
    <property type="entry name" value="Na_Ca_ex"/>
    <property type="match status" value="2"/>
</dbReference>
<reference evidence="10" key="1">
    <citation type="journal article" date="2007" name="Science">
        <title>Draft genome of the filarial nematode parasite Brugia malayi.</title>
        <authorList>
            <person name="Ghedin E."/>
            <person name="Wang S."/>
            <person name="Spiro D."/>
            <person name="Caler E."/>
            <person name="Zhao Q."/>
            <person name="Crabtree J."/>
            <person name="Allen J.E."/>
            <person name="Delcher A.L."/>
            <person name="Guiliano D.B."/>
            <person name="Miranda-Saavedra D."/>
            <person name="Angiuoli S.V."/>
            <person name="Creasy T."/>
            <person name="Amedeo P."/>
            <person name="Haas B."/>
            <person name="El-Sayed N.M."/>
            <person name="Wortman J.R."/>
            <person name="Feldblyum T."/>
            <person name="Tallon L."/>
            <person name="Schatz M."/>
            <person name="Shumway M."/>
            <person name="Koo H."/>
            <person name="Salzberg S.L."/>
            <person name="Schobel S."/>
            <person name="Pertea M."/>
            <person name="Pop M."/>
            <person name="White O."/>
            <person name="Barton G.J."/>
            <person name="Carlow C.K."/>
            <person name="Crawford M.J."/>
            <person name="Daub J."/>
            <person name="Dimmic M.W."/>
            <person name="Estes C.F."/>
            <person name="Foster J.M."/>
            <person name="Ganatra M."/>
            <person name="Gregory W.F."/>
            <person name="Johnson N.M."/>
            <person name="Jin J."/>
            <person name="Komuniecki R."/>
            <person name="Korf I."/>
            <person name="Kumar S."/>
            <person name="Laney S."/>
            <person name="Li B.W."/>
            <person name="Li W."/>
            <person name="Lindblom T.H."/>
            <person name="Lustigman S."/>
            <person name="Ma D."/>
            <person name="Maina C.V."/>
            <person name="Martin D.M."/>
            <person name="McCarter J.P."/>
            <person name="McReynolds L."/>
            <person name="Mitreva M."/>
            <person name="Nutman T.B."/>
            <person name="Parkinson J."/>
            <person name="Peregrin-Alvarez J.M."/>
            <person name="Poole C."/>
            <person name="Ren Q."/>
            <person name="Saunders L."/>
            <person name="Sluder A.E."/>
            <person name="Smith K."/>
            <person name="Stanke M."/>
            <person name="Unnasch T.R."/>
            <person name="Ware J."/>
            <person name="Wei A.D."/>
            <person name="Weil G."/>
            <person name="Williams D.J."/>
            <person name="Zhang Y."/>
            <person name="Williams S.A."/>
            <person name="Fraser-Liggett C."/>
            <person name="Slatko B."/>
            <person name="Blaxter M.L."/>
            <person name="Scott A.L."/>
        </authorList>
    </citation>
    <scope>NUCLEOTIDE SEQUENCE</scope>
    <source>
        <strain evidence="10">FR3</strain>
    </source>
</reference>
<evidence type="ECO:0000313" key="10">
    <source>
        <dbReference type="EMBL" id="CDP98737.1"/>
    </source>
</evidence>
<comment type="subcellular location">
    <subcellularLocation>
        <location evidence="1">Membrane</location>
        <topology evidence="1">Multi-pass membrane protein</topology>
    </subcellularLocation>
</comment>
<proteinExistence type="inferred from homology"/>
<comment type="similarity">
    <text evidence="2">Belongs to the Ca(2+):cation antiporter (CaCA) (TC 2.A.19) family. SLC24A subfamily.</text>
</comment>
<evidence type="ECO:0000256" key="6">
    <source>
        <dbReference type="ARBA" id="ARBA00022989"/>
    </source>
</evidence>
<evidence type="ECO:0000256" key="5">
    <source>
        <dbReference type="ARBA" id="ARBA00022692"/>
    </source>
</evidence>
<dbReference type="GO" id="GO:0006874">
    <property type="term" value="P:intracellular calcium ion homeostasis"/>
    <property type="evidence" value="ECO:0007669"/>
    <property type="project" value="TreeGrafter"/>
</dbReference>
<evidence type="ECO:0000256" key="2">
    <source>
        <dbReference type="ARBA" id="ARBA00005364"/>
    </source>
</evidence>
<accession>A0A1I9G3W6</accession>
<dbReference type="InterPro" id="IPR044880">
    <property type="entry name" value="NCX_ion-bd_dom_sf"/>
</dbReference>
<feature type="transmembrane region" description="Helical" evidence="8">
    <location>
        <begin position="114"/>
        <end position="137"/>
    </location>
</feature>
<reference evidence="10" key="2">
    <citation type="submission" date="2012-12" db="EMBL/GenBank/DDBJ databases">
        <authorList>
            <consortium name="WormBase Consortium"/>
            <person name="Ghedin E."/>
            <person name="Paulini M."/>
        </authorList>
    </citation>
    <scope>NUCLEOTIDE SEQUENCE</scope>
    <source>
        <strain evidence="10">FR3</strain>
    </source>
</reference>
<dbReference type="FunFam" id="1.20.1420.30:FF:000004">
    <property type="entry name" value="Sodium/potassium/calcium exchanger 2 isoform 1"/>
    <property type="match status" value="1"/>
</dbReference>
<name>A0A1I9G3W6_BRUMA</name>
<dbReference type="EMBL" id="LN856998">
    <property type="protein sequence ID" value="CDP98737.1"/>
    <property type="molecule type" value="Genomic_DNA"/>
</dbReference>
<keyword evidence="3" id="KW-0050">Antiport</keyword>
<dbReference type="InterPro" id="IPR004837">
    <property type="entry name" value="NaCa_Exmemb"/>
</dbReference>
<keyword evidence="4" id="KW-0406">Ion transport</keyword>
<keyword evidence="4" id="KW-0109">Calcium transport</keyword>
<dbReference type="PANTHER" id="PTHR10846:SF72">
    <property type="entry name" value="SODIUM_POTASSIUM_CALCIUM EXCHANGER NCKX30C"/>
    <property type="match status" value="1"/>
</dbReference>
<feature type="transmembrane region" description="Helical" evidence="8">
    <location>
        <begin position="45"/>
        <end position="63"/>
    </location>
</feature>
<keyword evidence="5 8" id="KW-0812">Transmembrane</keyword>
<feature type="transmembrane region" description="Helical" evidence="8">
    <location>
        <begin position="297"/>
        <end position="319"/>
    </location>
</feature>
<dbReference type="AlphaFoldDB" id="A0A1I9G3W6"/>
<evidence type="ECO:0000256" key="4">
    <source>
        <dbReference type="ARBA" id="ARBA00022568"/>
    </source>
</evidence>
<feature type="domain" description="Sodium/calcium exchanger membrane region" evidence="9">
    <location>
        <begin position="50"/>
        <end position="188"/>
    </location>
</feature>
<dbReference type="PANTHER" id="PTHR10846">
    <property type="entry name" value="SODIUM/POTASSIUM/CALCIUM EXCHANGER"/>
    <property type="match status" value="1"/>
</dbReference>
<dbReference type="InterPro" id="IPR004481">
    <property type="entry name" value="K/Na/Ca-exchanger"/>
</dbReference>
<evidence type="ECO:0000256" key="7">
    <source>
        <dbReference type="ARBA" id="ARBA00023136"/>
    </source>
</evidence>
<feature type="transmembrane region" description="Helical" evidence="8">
    <location>
        <begin position="174"/>
        <end position="193"/>
    </location>
</feature>
<dbReference type="Gene3D" id="1.20.1420.30">
    <property type="entry name" value="NCX, central ion-binding region"/>
    <property type="match status" value="2"/>
</dbReference>
<evidence type="ECO:0000259" key="9">
    <source>
        <dbReference type="Pfam" id="PF01699"/>
    </source>
</evidence>
<feature type="transmembrane region" description="Helical" evidence="8">
    <location>
        <begin position="269"/>
        <end position="285"/>
    </location>
</feature>
<dbReference type="GO" id="GO:0008273">
    <property type="term" value="F:calcium, potassium:sodium antiporter activity"/>
    <property type="evidence" value="ECO:0007669"/>
    <property type="project" value="TreeGrafter"/>
</dbReference>
<gene>
    <name evidence="10" type="primary">Bma-ncx-5</name>
    <name evidence="10" type="ORF">BM_Bm6350</name>
</gene>